<dbReference type="AlphaFoldDB" id="Q2SEZ3"/>
<dbReference type="HOGENOM" id="CLU_1487081_0_0_6"/>
<gene>
    <name evidence="1" type="ordered locus">HCH_04068</name>
</gene>
<reference evidence="1 2" key="1">
    <citation type="journal article" date="2005" name="Nucleic Acids Res.">
        <title>Genomic blueprint of Hahella chejuensis, a marine microbe producing an algicidal agent.</title>
        <authorList>
            <person name="Jeong H."/>
            <person name="Yim J.H."/>
            <person name="Lee C."/>
            <person name="Choi S.-H."/>
            <person name="Park Y.K."/>
            <person name="Yoon S.H."/>
            <person name="Hur C.-G."/>
            <person name="Kang H.-Y."/>
            <person name="Kim D."/>
            <person name="Lee H.H."/>
            <person name="Park K.H."/>
            <person name="Park S.-H."/>
            <person name="Park H.-S."/>
            <person name="Lee H.K."/>
            <person name="Oh T.K."/>
            <person name="Kim J.F."/>
        </authorList>
    </citation>
    <scope>NUCLEOTIDE SEQUENCE [LARGE SCALE GENOMIC DNA]</scope>
    <source>
        <strain evidence="1 2">KCTC 2396</strain>
    </source>
</reference>
<organism evidence="1 2">
    <name type="scientific">Hahella chejuensis (strain KCTC 2396)</name>
    <dbReference type="NCBI Taxonomy" id="349521"/>
    <lineage>
        <taxon>Bacteria</taxon>
        <taxon>Pseudomonadati</taxon>
        <taxon>Pseudomonadota</taxon>
        <taxon>Gammaproteobacteria</taxon>
        <taxon>Oceanospirillales</taxon>
        <taxon>Hahellaceae</taxon>
        <taxon>Hahella</taxon>
    </lineage>
</organism>
<dbReference type="Proteomes" id="UP000000238">
    <property type="component" value="Chromosome"/>
</dbReference>
<keyword evidence="2" id="KW-1185">Reference proteome</keyword>
<accession>Q2SEZ3</accession>
<dbReference type="STRING" id="349521.HCH_04068"/>
<evidence type="ECO:0008006" key="3">
    <source>
        <dbReference type="Google" id="ProtNLM"/>
    </source>
</evidence>
<evidence type="ECO:0000313" key="2">
    <source>
        <dbReference type="Proteomes" id="UP000000238"/>
    </source>
</evidence>
<dbReference type="EMBL" id="CP000155">
    <property type="protein sequence ID" value="ABC30781.1"/>
    <property type="molecule type" value="Genomic_DNA"/>
</dbReference>
<proteinExistence type="predicted"/>
<evidence type="ECO:0000313" key="1">
    <source>
        <dbReference type="EMBL" id="ABC30781.1"/>
    </source>
</evidence>
<protein>
    <recommendedName>
        <fullName evidence="3">Flagellar protein</fullName>
    </recommendedName>
</protein>
<sequence length="181" mass="19265">MRRLISIYCLLAAIGFTPPSALGASPEGLDDATAFSLVTEAAASSATTVENPSRSAEPASVNKGVQGGIETVPLNELPFKDKGGQPSHEFSGVYTLLLFILVLLALALWGVRRLLAKKGALPVQAGQIRYIETKRLNAKTQAYLVEVEGRKVLIVDNGQSVAMQTLTLPATSEEKREQGSD</sequence>
<name>Q2SEZ3_HAHCH</name>
<dbReference type="KEGG" id="hch:HCH_04068"/>